<reference evidence="1" key="1">
    <citation type="submission" date="2018-01" db="EMBL/GenBank/DDBJ databases">
        <authorList>
            <person name="Mao J.F."/>
        </authorList>
    </citation>
    <scope>NUCLEOTIDE SEQUENCE</scope>
    <source>
        <strain evidence="1">Huo1</strain>
        <tissue evidence="1">Leaf</tissue>
    </source>
</reference>
<accession>A0A8X8ZXV4</accession>
<dbReference type="EMBL" id="PNBA02000006">
    <property type="protein sequence ID" value="KAG6421197.1"/>
    <property type="molecule type" value="Genomic_DNA"/>
</dbReference>
<comment type="caution">
    <text evidence="1">The sequence shown here is derived from an EMBL/GenBank/DDBJ whole genome shotgun (WGS) entry which is preliminary data.</text>
</comment>
<proteinExistence type="predicted"/>
<evidence type="ECO:0000313" key="2">
    <source>
        <dbReference type="Proteomes" id="UP000298416"/>
    </source>
</evidence>
<evidence type="ECO:0000313" key="1">
    <source>
        <dbReference type="EMBL" id="KAG6421197.1"/>
    </source>
</evidence>
<name>A0A8X8ZXV4_SALSN</name>
<dbReference type="AlphaFoldDB" id="A0A8X8ZXV4"/>
<sequence>MFISFYVFGKMEEEELYRYCKLHSAMWCVPNWSCGAEGGGRACPSDGTRQLPGIQMRPSFSRICCCNTLGKSLSNK</sequence>
<dbReference type="Proteomes" id="UP000298416">
    <property type="component" value="Unassembled WGS sequence"/>
</dbReference>
<gene>
    <name evidence="1" type="ORF">SASPL_117747</name>
</gene>
<protein>
    <submittedName>
        <fullName evidence="1">Uncharacterized protein</fullName>
    </submittedName>
</protein>
<reference evidence="1" key="2">
    <citation type="submission" date="2020-08" db="EMBL/GenBank/DDBJ databases">
        <title>Plant Genome Project.</title>
        <authorList>
            <person name="Zhang R.-G."/>
        </authorList>
    </citation>
    <scope>NUCLEOTIDE SEQUENCE</scope>
    <source>
        <strain evidence="1">Huo1</strain>
        <tissue evidence="1">Leaf</tissue>
    </source>
</reference>
<keyword evidence="2" id="KW-1185">Reference proteome</keyword>
<organism evidence="1">
    <name type="scientific">Salvia splendens</name>
    <name type="common">Scarlet sage</name>
    <dbReference type="NCBI Taxonomy" id="180675"/>
    <lineage>
        <taxon>Eukaryota</taxon>
        <taxon>Viridiplantae</taxon>
        <taxon>Streptophyta</taxon>
        <taxon>Embryophyta</taxon>
        <taxon>Tracheophyta</taxon>
        <taxon>Spermatophyta</taxon>
        <taxon>Magnoliopsida</taxon>
        <taxon>eudicotyledons</taxon>
        <taxon>Gunneridae</taxon>
        <taxon>Pentapetalae</taxon>
        <taxon>asterids</taxon>
        <taxon>lamiids</taxon>
        <taxon>Lamiales</taxon>
        <taxon>Lamiaceae</taxon>
        <taxon>Nepetoideae</taxon>
        <taxon>Mentheae</taxon>
        <taxon>Salviinae</taxon>
        <taxon>Salvia</taxon>
        <taxon>Salvia subgen. Calosphace</taxon>
        <taxon>core Calosphace</taxon>
    </lineage>
</organism>